<feature type="transmembrane region" description="Helical" evidence="1">
    <location>
        <begin position="233"/>
        <end position="260"/>
    </location>
</feature>
<name>A0A2K8SF00_9MOLU</name>
<reference evidence="2 3" key="1">
    <citation type="submission" date="2017-12" db="EMBL/GenBank/DDBJ databases">
        <title>Complete genome sequence of Spiroplasma floricola 23-6 (ATCC 29989).</title>
        <authorList>
            <person name="Tsai Y.-M."/>
            <person name="Wu P.-S."/>
            <person name="Lo W.-S."/>
            <person name="Kuo C.-H."/>
        </authorList>
    </citation>
    <scope>NUCLEOTIDE SEQUENCE [LARGE SCALE GENOMIC DNA]</scope>
    <source>
        <strain evidence="2 3">23-6</strain>
    </source>
</reference>
<evidence type="ECO:0008006" key="4">
    <source>
        <dbReference type="Google" id="ProtNLM"/>
    </source>
</evidence>
<feature type="transmembrane region" description="Helical" evidence="1">
    <location>
        <begin position="12"/>
        <end position="35"/>
    </location>
</feature>
<keyword evidence="3" id="KW-1185">Reference proteome</keyword>
<accession>A0A2K8SF00</accession>
<feature type="transmembrane region" description="Helical" evidence="1">
    <location>
        <begin position="177"/>
        <end position="198"/>
    </location>
</feature>
<dbReference type="RefSeq" id="WP_100916957.1">
    <property type="nucleotide sequence ID" value="NZ_CP025057.1"/>
</dbReference>
<feature type="transmembrane region" description="Helical" evidence="1">
    <location>
        <begin position="63"/>
        <end position="85"/>
    </location>
</feature>
<dbReference type="KEGG" id="sfz:SFLOR_v1c09550"/>
<dbReference type="Proteomes" id="UP000231823">
    <property type="component" value="Chromosome"/>
</dbReference>
<feature type="transmembrane region" description="Helical" evidence="1">
    <location>
        <begin position="205"/>
        <end position="221"/>
    </location>
</feature>
<feature type="transmembrane region" description="Helical" evidence="1">
    <location>
        <begin position="106"/>
        <end position="125"/>
    </location>
</feature>
<proteinExistence type="predicted"/>
<organism evidence="2 3">
    <name type="scientific">Spiroplasma floricola 23-6</name>
    <dbReference type="NCBI Taxonomy" id="1336749"/>
    <lineage>
        <taxon>Bacteria</taxon>
        <taxon>Bacillati</taxon>
        <taxon>Mycoplasmatota</taxon>
        <taxon>Mollicutes</taxon>
        <taxon>Entomoplasmatales</taxon>
        <taxon>Spiroplasmataceae</taxon>
        <taxon>Spiroplasma</taxon>
    </lineage>
</organism>
<feature type="transmembrane region" description="Helical" evidence="1">
    <location>
        <begin position="320"/>
        <end position="341"/>
    </location>
</feature>
<dbReference type="AlphaFoldDB" id="A0A2K8SF00"/>
<sequence length="550" mass="60698">MGFIGEAIWEVILKVIWFVFIQGPLQLISVVQGVFEYLTTGIIYDVLFNGQKDFRIENIPQSFWAFCIIGGFVAVLIFTIQYMTYTFNEDLDWKTRIVKSLKSTGLAIVFVFFIPIGFYGLTFLIEFLQKAFQLAFGLKNANLADLLYKMGDPDWKGDFGNIPSDYSVPGNIKNYNIVVEILAVAFLLYTLIMLCMAIVQKSIELFLLFLIGPLVAAWMVNDHGIRMKQWKDMVIAKAFVSIGNILSYIVMINFLMLFISKSINKFEFSTKMFLLIVVILGVSTFALVAPQIIASFTGGEGVTHSEGQNALLSAKHGKGIFGAGMKALGWAAGGAGMMALFKSKGSNGATNALNRAADKVQNFSASDPDGSIAGGKQNLAAAQNISQKMKGFPSVIGRVARGATSGVAFAGGLFSRKGWASMRETSKNVVKGVATNFGVIAGANTINRFVVKRNKVNSTYSGLLKNTLKKNVEKIENSNFKKHENLVSNLKNSKNPLIAKKALELENKYAKQISKPTKKVNILEKRQNKFNFKLEKINSKLEKKSKINNE</sequence>
<dbReference type="EMBL" id="CP025057">
    <property type="protein sequence ID" value="AUB32003.1"/>
    <property type="molecule type" value="Genomic_DNA"/>
</dbReference>
<feature type="transmembrane region" description="Helical" evidence="1">
    <location>
        <begin position="272"/>
        <end position="293"/>
    </location>
</feature>
<evidence type="ECO:0000256" key="1">
    <source>
        <dbReference type="SAM" id="Phobius"/>
    </source>
</evidence>
<protein>
    <recommendedName>
        <fullName evidence="4">Transmembrane protein</fullName>
    </recommendedName>
</protein>
<gene>
    <name evidence="2" type="ORF">SFLOR_v1c09550</name>
</gene>
<keyword evidence="1" id="KW-0812">Transmembrane</keyword>
<evidence type="ECO:0000313" key="2">
    <source>
        <dbReference type="EMBL" id="AUB32003.1"/>
    </source>
</evidence>
<dbReference type="NCBIfam" id="NF045848">
    <property type="entry name" value="MMCAP2_0566_fam"/>
    <property type="match status" value="1"/>
</dbReference>
<keyword evidence="1" id="KW-1133">Transmembrane helix</keyword>
<evidence type="ECO:0000313" key="3">
    <source>
        <dbReference type="Proteomes" id="UP000231823"/>
    </source>
</evidence>
<dbReference type="OrthoDB" id="390179at2"/>
<keyword evidence="1" id="KW-0472">Membrane</keyword>
<dbReference type="NCBIfam" id="NF045889">
    <property type="entry name" value="ICE_Mbov_0396_TM"/>
    <property type="match status" value="1"/>
</dbReference>